<sequence length="266" mass="29678">MEALEQMKNFTRVRSKWGKYDTLRLIDDDGEFLDVMDTFVAALIKRGEASATVDRYSNVVAQFLDYLVEVGVFGQPSSRYEILNAVDWYLAARVARPDALNISSDAEGYFQAVSNLKQKTLSRKSAQNAAAAINRFLELSDYWSTLTNDMADWDGIEVVEGAAPMELFKVLKKSHRSATEIKRMMQKSMLAGVTRWKPNGIDRPKGGMSISSKIGGETSSKDNEMLDYPAEYLMPLLDAANCFRDQAVWSLMAGAGLRTSEAIQLP</sequence>
<name>A0A0F9EUB9_9ZZZZ</name>
<evidence type="ECO:0000313" key="1">
    <source>
        <dbReference type="EMBL" id="KKL77619.1"/>
    </source>
</evidence>
<comment type="caution">
    <text evidence="1">The sequence shown here is derived from an EMBL/GenBank/DDBJ whole genome shotgun (WGS) entry which is preliminary data.</text>
</comment>
<proteinExistence type="predicted"/>
<dbReference type="EMBL" id="LAZR01023699">
    <property type="protein sequence ID" value="KKL77619.1"/>
    <property type="molecule type" value="Genomic_DNA"/>
</dbReference>
<reference evidence="1" key="1">
    <citation type="journal article" date="2015" name="Nature">
        <title>Complex archaea that bridge the gap between prokaryotes and eukaryotes.</title>
        <authorList>
            <person name="Spang A."/>
            <person name="Saw J.H."/>
            <person name="Jorgensen S.L."/>
            <person name="Zaremba-Niedzwiedzka K."/>
            <person name="Martijn J."/>
            <person name="Lind A.E."/>
            <person name="van Eijk R."/>
            <person name="Schleper C."/>
            <person name="Guy L."/>
            <person name="Ettema T.J."/>
        </authorList>
    </citation>
    <scope>NUCLEOTIDE SEQUENCE</scope>
</reference>
<feature type="non-terminal residue" evidence="1">
    <location>
        <position position="266"/>
    </location>
</feature>
<organism evidence="1">
    <name type="scientific">marine sediment metagenome</name>
    <dbReference type="NCBI Taxonomy" id="412755"/>
    <lineage>
        <taxon>unclassified sequences</taxon>
        <taxon>metagenomes</taxon>
        <taxon>ecological metagenomes</taxon>
    </lineage>
</organism>
<protein>
    <recommendedName>
        <fullName evidence="2">Core-binding (CB) domain-containing protein</fullName>
    </recommendedName>
</protein>
<gene>
    <name evidence="1" type="ORF">LCGC14_2033100</name>
</gene>
<evidence type="ECO:0008006" key="2">
    <source>
        <dbReference type="Google" id="ProtNLM"/>
    </source>
</evidence>
<accession>A0A0F9EUB9</accession>
<dbReference type="AlphaFoldDB" id="A0A0F9EUB9"/>